<feature type="region of interest" description="Disordered" evidence="1">
    <location>
        <begin position="15"/>
        <end position="34"/>
    </location>
</feature>
<sequence>MSSEQFADAITRRDVCGNGTSGAAGGGGSSGGGACLSGKRPLEAAEVRRGVLGLRSQRCCGCAVSTSRRAISASWCLSASPLSRRAPPAEAATSGGSHGT</sequence>
<accession>A0A0A9EHQ6</accession>
<evidence type="ECO:0000256" key="1">
    <source>
        <dbReference type="SAM" id="MobiDB-lite"/>
    </source>
</evidence>
<feature type="region of interest" description="Disordered" evidence="1">
    <location>
        <begin position="81"/>
        <end position="100"/>
    </location>
</feature>
<name>A0A0A9EHQ6_ARUDO</name>
<feature type="compositionally biased region" description="Gly residues" evidence="1">
    <location>
        <begin position="19"/>
        <end position="34"/>
    </location>
</feature>
<reference evidence="2" key="1">
    <citation type="submission" date="2014-09" db="EMBL/GenBank/DDBJ databases">
        <authorList>
            <person name="Magalhaes I.L.F."/>
            <person name="Oliveira U."/>
            <person name="Santos F.R."/>
            <person name="Vidigal T.H.D.A."/>
            <person name="Brescovit A.D."/>
            <person name="Santos A.J."/>
        </authorList>
    </citation>
    <scope>NUCLEOTIDE SEQUENCE</scope>
    <source>
        <tissue evidence="2">Shoot tissue taken approximately 20 cm above the soil surface</tissue>
    </source>
</reference>
<proteinExistence type="predicted"/>
<dbReference type="AlphaFoldDB" id="A0A0A9EHQ6"/>
<evidence type="ECO:0000313" key="2">
    <source>
        <dbReference type="EMBL" id="JAD95562.1"/>
    </source>
</evidence>
<dbReference type="EMBL" id="GBRH01202333">
    <property type="protein sequence ID" value="JAD95562.1"/>
    <property type="molecule type" value="Transcribed_RNA"/>
</dbReference>
<protein>
    <submittedName>
        <fullName evidence="2">Uncharacterized protein</fullName>
    </submittedName>
</protein>
<reference evidence="2" key="2">
    <citation type="journal article" date="2015" name="Data Brief">
        <title>Shoot transcriptome of the giant reed, Arundo donax.</title>
        <authorList>
            <person name="Barrero R.A."/>
            <person name="Guerrero F.D."/>
            <person name="Moolhuijzen P."/>
            <person name="Goolsby J.A."/>
            <person name="Tidwell J."/>
            <person name="Bellgard S.E."/>
            <person name="Bellgard M.I."/>
        </authorList>
    </citation>
    <scope>NUCLEOTIDE SEQUENCE</scope>
    <source>
        <tissue evidence="2">Shoot tissue taken approximately 20 cm above the soil surface</tissue>
    </source>
</reference>
<organism evidence="2">
    <name type="scientific">Arundo donax</name>
    <name type="common">Giant reed</name>
    <name type="synonym">Donax arundinaceus</name>
    <dbReference type="NCBI Taxonomy" id="35708"/>
    <lineage>
        <taxon>Eukaryota</taxon>
        <taxon>Viridiplantae</taxon>
        <taxon>Streptophyta</taxon>
        <taxon>Embryophyta</taxon>
        <taxon>Tracheophyta</taxon>
        <taxon>Spermatophyta</taxon>
        <taxon>Magnoliopsida</taxon>
        <taxon>Liliopsida</taxon>
        <taxon>Poales</taxon>
        <taxon>Poaceae</taxon>
        <taxon>PACMAD clade</taxon>
        <taxon>Arundinoideae</taxon>
        <taxon>Arundineae</taxon>
        <taxon>Arundo</taxon>
    </lineage>
</organism>